<sequence>MNIYTVELKNQPGELAHVCEVLGRDGVNVELAGVTAGDHGVVCFTASDESAAVAALEGAGIDYTAHPALQITCVDEPGEGGRFARKLANANVNVEWLVPMSICQGRAVMALSVDKMDEARAALGSQISG</sequence>
<keyword evidence="3" id="KW-1185">Reference proteome</keyword>
<dbReference type="AlphaFoldDB" id="A0A8J3TQ55"/>
<name>A0A8J3TQ55_9ACTN</name>
<gene>
    <name evidence="2" type="ORF">Pmi06nite_28090</name>
</gene>
<organism evidence="2 3">
    <name type="scientific">Planotetraspora mira</name>
    <dbReference type="NCBI Taxonomy" id="58121"/>
    <lineage>
        <taxon>Bacteria</taxon>
        <taxon>Bacillati</taxon>
        <taxon>Actinomycetota</taxon>
        <taxon>Actinomycetes</taxon>
        <taxon>Streptosporangiales</taxon>
        <taxon>Streptosporangiaceae</taxon>
        <taxon>Planotetraspora</taxon>
    </lineage>
</organism>
<comment type="caution">
    <text evidence="2">The sequence shown here is derived from an EMBL/GenBank/DDBJ whole genome shotgun (WGS) entry which is preliminary data.</text>
</comment>
<proteinExistence type="predicted"/>
<evidence type="ECO:0000313" key="3">
    <source>
        <dbReference type="Proteomes" id="UP000650628"/>
    </source>
</evidence>
<dbReference type="RefSeq" id="WP_203953375.1">
    <property type="nucleotide sequence ID" value="NZ_BOOO01000015.1"/>
</dbReference>
<dbReference type="InterPro" id="IPR002912">
    <property type="entry name" value="ACT_dom"/>
</dbReference>
<evidence type="ECO:0000259" key="1">
    <source>
        <dbReference type="PROSITE" id="PS51671"/>
    </source>
</evidence>
<dbReference type="EMBL" id="BOOO01000015">
    <property type="protein sequence ID" value="GII29367.1"/>
    <property type="molecule type" value="Genomic_DNA"/>
</dbReference>
<accession>A0A8J3TQ55</accession>
<dbReference type="Gene3D" id="3.30.2130.10">
    <property type="entry name" value="VC0802-like"/>
    <property type="match status" value="1"/>
</dbReference>
<dbReference type="PROSITE" id="PS51671">
    <property type="entry name" value="ACT"/>
    <property type="match status" value="1"/>
</dbReference>
<dbReference type="Proteomes" id="UP000650628">
    <property type="component" value="Unassembled WGS sequence"/>
</dbReference>
<feature type="domain" description="ACT" evidence="1">
    <location>
        <begin position="68"/>
        <end position="129"/>
    </location>
</feature>
<dbReference type="InterPro" id="IPR045865">
    <property type="entry name" value="ACT-like_dom_sf"/>
</dbReference>
<protein>
    <recommendedName>
        <fullName evidence="1">ACT domain-containing protein</fullName>
    </recommendedName>
</protein>
<dbReference type="PANTHER" id="PTHR40099">
    <property type="entry name" value="ACETOLACTATE SYNTHASE, SMALL SUBUNIT"/>
    <property type="match status" value="1"/>
</dbReference>
<dbReference type="SUPFAM" id="SSF55021">
    <property type="entry name" value="ACT-like"/>
    <property type="match status" value="1"/>
</dbReference>
<dbReference type="PANTHER" id="PTHR40099:SF1">
    <property type="entry name" value="ACETOLACTATE SYNTHASE, SMALL SUBUNIT"/>
    <property type="match status" value="1"/>
</dbReference>
<reference evidence="2 3" key="1">
    <citation type="submission" date="2021-01" db="EMBL/GenBank/DDBJ databases">
        <title>Whole genome shotgun sequence of Planotetraspora mira NBRC 15435.</title>
        <authorList>
            <person name="Komaki H."/>
            <person name="Tamura T."/>
        </authorList>
    </citation>
    <scope>NUCLEOTIDE SEQUENCE [LARGE SCALE GENOMIC DNA]</scope>
    <source>
        <strain evidence="2 3">NBRC 15435</strain>
    </source>
</reference>
<evidence type="ECO:0000313" key="2">
    <source>
        <dbReference type="EMBL" id="GII29367.1"/>
    </source>
</evidence>